<feature type="domain" description="Tyr recombinase" evidence="2">
    <location>
        <begin position="13"/>
        <end position="76"/>
    </location>
</feature>
<sequence length="76" mass="8886">MGSELRTLRTLKREYSNSDYIFITERKTPITDSTFRKIVVRAGMEANLGIPVYQCMLRHFTEFKLPNDGQDTRSIQ</sequence>
<name>A0ABM7T1J0_9CLOT</name>
<evidence type="ECO:0000256" key="1">
    <source>
        <dbReference type="ARBA" id="ARBA00023172"/>
    </source>
</evidence>
<organism evidence="3 4">
    <name type="scientific">Clostridium gelidum</name>
    <dbReference type="NCBI Taxonomy" id="704125"/>
    <lineage>
        <taxon>Bacteria</taxon>
        <taxon>Bacillati</taxon>
        <taxon>Bacillota</taxon>
        <taxon>Clostridia</taxon>
        <taxon>Eubacteriales</taxon>
        <taxon>Clostridiaceae</taxon>
        <taxon>Clostridium</taxon>
    </lineage>
</organism>
<dbReference type="Proteomes" id="UP000824633">
    <property type="component" value="Chromosome"/>
</dbReference>
<dbReference type="InterPro" id="IPR002104">
    <property type="entry name" value="Integrase_catalytic"/>
</dbReference>
<dbReference type="InterPro" id="IPR011010">
    <property type="entry name" value="DNA_brk_join_enz"/>
</dbReference>
<evidence type="ECO:0000313" key="4">
    <source>
        <dbReference type="Proteomes" id="UP000824633"/>
    </source>
</evidence>
<evidence type="ECO:0000259" key="2">
    <source>
        <dbReference type="Pfam" id="PF00589"/>
    </source>
</evidence>
<dbReference type="InterPro" id="IPR013762">
    <property type="entry name" value="Integrase-like_cat_sf"/>
</dbReference>
<reference evidence="4" key="1">
    <citation type="submission" date="2021-07" db="EMBL/GenBank/DDBJ databases">
        <title>Complete genome sequencing of a Clostridium isolate.</title>
        <authorList>
            <person name="Ueki A."/>
            <person name="Tonouchi A."/>
        </authorList>
    </citation>
    <scope>NUCLEOTIDE SEQUENCE [LARGE SCALE GENOMIC DNA]</scope>
    <source>
        <strain evidence="4">C5S11</strain>
    </source>
</reference>
<accession>A0ABM7T1J0</accession>
<dbReference type="Pfam" id="PF00589">
    <property type="entry name" value="Phage_integrase"/>
    <property type="match status" value="1"/>
</dbReference>
<proteinExistence type="predicted"/>
<dbReference type="Gene3D" id="1.10.443.10">
    <property type="entry name" value="Intergrase catalytic core"/>
    <property type="match status" value="1"/>
</dbReference>
<gene>
    <name evidence="3" type="ORF">psyc5s11_11060</name>
</gene>
<evidence type="ECO:0000313" key="3">
    <source>
        <dbReference type="EMBL" id="BCZ45039.1"/>
    </source>
</evidence>
<dbReference type="SUPFAM" id="SSF56349">
    <property type="entry name" value="DNA breaking-rejoining enzymes"/>
    <property type="match status" value="1"/>
</dbReference>
<dbReference type="EMBL" id="AP024849">
    <property type="protein sequence ID" value="BCZ45039.1"/>
    <property type="molecule type" value="Genomic_DNA"/>
</dbReference>
<keyword evidence="4" id="KW-1185">Reference proteome</keyword>
<keyword evidence="1" id="KW-0233">DNA recombination</keyword>
<protein>
    <recommendedName>
        <fullName evidence="2">Tyr recombinase domain-containing protein</fullName>
    </recommendedName>
</protein>